<dbReference type="STRING" id="245187.SAMN04488003_10487"/>
<feature type="domain" description="N-acetyltransferase" evidence="3">
    <location>
        <begin position="1"/>
        <end position="151"/>
    </location>
</feature>
<dbReference type="GO" id="GO:0016747">
    <property type="term" value="F:acyltransferase activity, transferring groups other than amino-acyl groups"/>
    <property type="evidence" value="ECO:0007669"/>
    <property type="project" value="InterPro"/>
</dbReference>
<reference evidence="4 5" key="1">
    <citation type="submission" date="2016-10" db="EMBL/GenBank/DDBJ databases">
        <authorList>
            <person name="de Groot N.N."/>
        </authorList>
    </citation>
    <scope>NUCLEOTIDE SEQUENCE [LARGE SCALE GENOMIC DNA]</scope>
    <source>
        <strain evidence="4 5">DSM 16213</strain>
    </source>
</reference>
<accession>A0A1H8AY64</accession>
<evidence type="ECO:0000256" key="2">
    <source>
        <dbReference type="ARBA" id="ARBA00023315"/>
    </source>
</evidence>
<name>A0A1H8AY64_9RHOB</name>
<protein>
    <submittedName>
        <fullName evidence="4">Predicted N-acetyltransferase YhbS</fullName>
    </submittedName>
</protein>
<dbReference type="Proteomes" id="UP000199585">
    <property type="component" value="Unassembled WGS sequence"/>
</dbReference>
<dbReference type="Gene3D" id="3.40.630.30">
    <property type="match status" value="1"/>
</dbReference>
<proteinExistence type="predicted"/>
<dbReference type="InterPro" id="IPR050832">
    <property type="entry name" value="Bact_Acetyltransf"/>
</dbReference>
<gene>
    <name evidence="4" type="ORF">SAMN04488003_10487</name>
</gene>
<dbReference type="Pfam" id="PF00583">
    <property type="entry name" value="Acetyltransf_1"/>
    <property type="match status" value="1"/>
</dbReference>
<evidence type="ECO:0000313" key="4">
    <source>
        <dbReference type="EMBL" id="SEM75503.1"/>
    </source>
</evidence>
<dbReference type="RefSeq" id="WP_245731329.1">
    <property type="nucleotide sequence ID" value="NZ_FOCI01000004.1"/>
</dbReference>
<keyword evidence="2" id="KW-0012">Acyltransferase</keyword>
<sequence>MTETPYRATDSDLSAVLHLIRTAFAGMDGRIDPPSSVHRLTRADLALPGREVWVIGQPPLACMVLTPRADTLYLGKLAVVPAAQRRGHARRLIAQALMRAAALGHPSVTLQTRVELTENHAAFTRLGFEEIARTAHAGFDRLTTITYRRTV</sequence>
<keyword evidence="5" id="KW-1185">Reference proteome</keyword>
<evidence type="ECO:0000256" key="1">
    <source>
        <dbReference type="ARBA" id="ARBA00022679"/>
    </source>
</evidence>
<evidence type="ECO:0000259" key="3">
    <source>
        <dbReference type="PROSITE" id="PS51186"/>
    </source>
</evidence>
<dbReference type="PROSITE" id="PS51186">
    <property type="entry name" value="GNAT"/>
    <property type="match status" value="1"/>
</dbReference>
<dbReference type="AlphaFoldDB" id="A0A1H8AY64"/>
<dbReference type="InterPro" id="IPR016181">
    <property type="entry name" value="Acyl_CoA_acyltransferase"/>
</dbReference>
<dbReference type="PANTHER" id="PTHR43877">
    <property type="entry name" value="AMINOALKYLPHOSPHONATE N-ACETYLTRANSFERASE-RELATED-RELATED"/>
    <property type="match status" value="1"/>
</dbReference>
<dbReference type="EMBL" id="FOCI01000004">
    <property type="protein sequence ID" value="SEM75503.1"/>
    <property type="molecule type" value="Genomic_DNA"/>
</dbReference>
<keyword evidence="1 4" id="KW-0808">Transferase</keyword>
<organism evidence="4 5">
    <name type="scientific">Loktanella fryxellensis</name>
    <dbReference type="NCBI Taxonomy" id="245187"/>
    <lineage>
        <taxon>Bacteria</taxon>
        <taxon>Pseudomonadati</taxon>
        <taxon>Pseudomonadota</taxon>
        <taxon>Alphaproteobacteria</taxon>
        <taxon>Rhodobacterales</taxon>
        <taxon>Roseobacteraceae</taxon>
        <taxon>Loktanella</taxon>
    </lineage>
</organism>
<dbReference type="SUPFAM" id="SSF55729">
    <property type="entry name" value="Acyl-CoA N-acyltransferases (Nat)"/>
    <property type="match status" value="1"/>
</dbReference>
<dbReference type="CDD" id="cd04301">
    <property type="entry name" value="NAT_SF"/>
    <property type="match status" value="1"/>
</dbReference>
<evidence type="ECO:0000313" key="5">
    <source>
        <dbReference type="Proteomes" id="UP000199585"/>
    </source>
</evidence>
<dbReference type="InterPro" id="IPR000182">
    <property type="entry name" value="GNAT_dom"/>
</dbReference>